<organism evidence="1 3">
    <name type="scientific">Toxocara canis</name>
    <name type="common">Canine roundworm</name>
    <dbReference type="NCBI Taxonomy" id="6265"/>
    <lineage>
        <taxon>Eukaryota</taxon>
        <taxon>Metazoa</taxon>
        <taxon>Ecdysozoa</taxon>
        <taxon>Nematoda</taxon>
        <taxon>Chromadorea</taxon>
        <taxon>Rhabditida</taxon>
        <taxon>Spirurina</taxon>
        <taxon>Ascaridomorpha</taxon>
        <taxon>Ascaridoidea</taxon>
        <taxon>Toxocaridae</taxon>
        <taxon>Toxocara</taxon>
    </lineage>
</organism>
<reference evidence="1 3" key="1">
    <citation type="submission" date="2014-11" db="EMBL/GenBank/DDBJ databases">
        <title>Genetic blueprint of the zoonotic pathogen Toxocara canis.</title>
        <authorList>
            <person name="Zhu X.-Q."/>
            <person name="Korhonen P.K."/>
            <person name="Cai H."/>
            <person name="Young N.D."/>
            <person name="Nejsum P."/>
            <person name="von Samson-Himmelstjerna G."/>
            <person name="Boag P.R."/>
            <person name="Tan P."/>
            <person name="Li Q."/>
            <person name="Min J."/>
            <person name="Yang Y."/>
            <person name="Wang X."/>
            <person name="Fang X."/>
            <person name="Hall R.S."/>
            <person name="Hofmann A."/>
            <person name="Sternberg P.W."/>
            <person name="Jex A.R."/>
            <person name="Gasser R.B."/>
        </authorList>
    </citation>
    <scope>NUCLEOTIDE SEQUENCE [LARGE SCALE GENOMIC DNA]</scope>
    <source>
        <strain evidence="1">PN_DK_2014</strain>
    </source>
</reference>
<accession>A0A0B2USP6</accession>
<dbReference type="AlphaFoldDB" id="A0A0B2USP6"/>
<dbReference type="EMBL" id="JPKZ01004123">
    <property type="protein sequence ID" value="KHN71930.1"/>
    <property type="molecule type" value="Genomic_DNA"/>
</dbReference>
<evidence type="ECO:0000313" key="2">
    <source>
        <dbReference type="EMBL" id="KHN71968.1"/>
    </source>
</evidence>
<dbReference type="OrthoDB" id="5829051at2759"/>
<dbReference type="Proteomes" id="UP000031036">
    <property type="component" value="Unassembled WGS sequence"/>
</dbReference>
<proteinExistence type="predicted"/>
<gene>
    <name evidence="2" type="ORF">Tcan_08821</name>
    <name evidence="1" type="ORF">Tcan_08832</name>
</gene>
<keyword evidence="3" id="KW-1185">Reference proteome</keyword>
<comment type="caution">
    <text evidence="1">The sequence shown here is derived from an EMBL/GenBank/DDBJ whole genome shotgun (WGS) entry which is preliminary data.</text>
</comment>
<sequence>MIQDTYLRRSKSFLAQSYQSEACANQASPCMLEPLNADDIVELSAMYPGAVAPRDGCDVSSYIKAELAILSNGPAFQYVEPLLCQVVGTKFPAVNCVRDGNKCACCCSSYRPGPNRTCVPLEDLDIIFSCR</sequence>
<protein>
    <submittedName>
        <fullName evidence="1">Uncharacterized protein</fullName>
    </submittedName>
</protein>
<evidence type="ECO:0000313" key="1">
    <source>
        <dbReference type="EMBL" id="KHN71930.1"/>
    </source>
</evidence>
<evidence type="ECO:0000313" key="3">
    <source>
        <dbReference type="Proteomes" id="UP000031036"/>
    </source>
</evidence>
<name>A0A0B2USP6_TOXCA</name>
<dbReference type="EMBL" id="JPKZ01004123">
    <property type="protein sequence ID" value="KHN71968.1"/>
    <property type="molecule type" value="Genomic_DNA"/>
</dbReference>